<dbReference type="Proteomes" id="UP000077266">
    <property type="component" value="Unassembled WGS sequence"/>
</dbReference>
<dbReference type="AlphaFoldDB" id="A0A165DA12"/>
<reference evidence="2 3" key="1">
    <citation type="journal article" date="2016" name="Mol. Biol. Evol.">
        <title>Comparative Genomics of Early-Diverging Mushroom-Forming Fungi Provides Insights into the Origins of Lignocellulose Decay Capabilities.</title>
        <authorList>
            <person name="Nagy L.G."/>
            <person name="Riley R."/>
            <person name="Tritt A."/>
            <person name="Adam C."/>
            <person name="Daum C."/>
            <person name="Floudas D."/>
            <person name="Sun H."/>
            <person name="Yadav J.S."/>
            <person name="Pangilinan J."/>
            <person name="Larsson K.H."/>
            <person name="Matsuura K."/>
            <person name="Barry K."/>
            <person name="Labutti K."/>
            <person name="Kuo R."/>
            <person name="Ohm R.A."/>
            <person name="Bhattacharya S.S."/>
            <person name="Shirouzu T."/>
            <person name="Yoshinaga Y."/>
            <person name="Martin F.M."/>
            <person name="Grigoriev I.V."/>
            <person name="Hibbett D.S."/>
        </authorList>
    </citation>
    <scope>NUCLEOTIDE SEQUENCE [LARGE SCALE GENOMIC DNA]</scope>
    <source>
        <strain evidence="2 3">HHB12029</strain>
    </source>
</reference>
<keyword evidence="3" id="KW-1185">Reference proteome</keyword>
<proteinExistence type="predicted"/>
<gene>
    <name evidence="2" type="ORF">EXIGLDRAFT_700824</name>
</gene>
<sequence length="305" mass="33331">MLCDIPLAAFDTTYAAIYRGQSLFFPSGTVDTVRLRDGLAELVNSTPILAGTLQYDTSRPGGWLKVGAPWWSADEILNIVDNTSRVDYATAPILWYFSEEALAALKARANVDGNVGISTYVALCAFIWQRVVAASPAEDPNMPVNMLNAVDSRRRMNPTIPSNWLGNAVSIAHARSTARELLSAPLSRTAQLIRTSIEDMTAARILDAVALLHRQPDLAMSPALAFSTWARLDTYELDWGTAFGGTRCERIRVYWAPPAGMVFIFPMGANGPSDKGVEVMLHLTPEDAAVLDKDPTFAKYASKVY</sequence>
<dbReference type="GO" id="GO:0016740">
    <property type="term" value="F:transferase activity"/>
    <property type="evidence" value="ECO:0007669"/>
    <property type="project" value="UniProtKB-KW"/>
</dbReference>
<keyword evidence="1" id="KW-0808">Transferase</keyword>
<name>A0A165DA12_EXIGL</name>
<dbReference type="InParanoid" id="A0A165DA12"/>
<evidence type="ECO:0000313" key="2">
    <source>
        <dbReference type="EMBL" id="KZV84087.1"/>
    </source>
</evidence>
<accession>A0A165DA12</accession>
<dbReference type="Pfam" id="PF02458">
    <property type="entry name" value="Transferase"/>
    <property type="match status" value="1"/>
</dbReference>
<evidence type="ECO:0000256" key="1">
    <source>
        <dbReference type="ARBA" id="ARBA00022679"/>
    </source>
</evidence>
<dbReference type="SUPFAM" id="SSF52777">
    <property type="entry name" value="CoA-dependent acyltransferases"/>
    <property type="match status" value="1"/>
</dbReference>
<protein>
    <submittedName>
        <fullName evidence="2">Uncharacterized protein</fullName>
    </submittedName>
</protein>
<dbReference type="InterPro" id="IPR051283">
    <property type="entry name" value="Sec_Metabolite_Acyltrans"/>
</dbReference>
<dbReference type="InterPro" id="IPR023213">
    <property type="entry name" value="CAT-like_dom_sf"/>
</dbReference>
<dbReference type="EMBL" id="KV426241">
    <property type="protein sequence ID" value="KZV84087.1"/>
    <property type="molecule type" value="Genomic_DNA"/>
</dbReference>
<dbReference type="OrthoDB" id="1862401at2759"/>
<dbReference type="Gene3D" id="3.30.559.10">
    <property type="entry name" value="Chloramphenicol acetyltransferase-like domain"/>
    <property type="match status" value="1"/>
</dbReference>
<organism evidence="2 3">
    <name type="scientific">Exidia glandulosa HHB12029</name>
    <dbReference type="NCBI Taxonomy" id="1314781"/>
    <lineage>
        <taxon>Eukaryota</taxon>
        <taxon>Fungi</taxon>
        <taxon>Dikarya</taxon>
        <taxon>Basidiomycota</taxon>
        <taxon>Agaricomycotina</taxon>
        <taxon>Agaricomycetes</taxon>
        <taxon>Auriculariales</taxon>
        <taxon>Exidiaceae</taxon>
        <taxon>Exidia</taxon>
    </lineage>
</organism>
<dbReference type="PANTHER" id="PTHR31896">
    <property type="entry name" value="FAMILY REGULATORY PROTEIN, PUTATIVE (AFU_ORTHOLOGUE AFUA_3G14730)-RELATED"/>
    <property type="match status" value="1"/>
</dbReference>
<evidence type="ECO:0000313" key="3">
    <source>
        <dbReference type="Proteomes" id="UP000077266"/>
    </source>
</evidence>
<dbReference type="PANTHER" id="PTHR31896:SF64">
    <property type="entry name" value="TRICHOTHECENE 3-O-ACETYLTRANSFERASE"/>
    <property type="match status" value="1"/>
</dbReference>
<dbReference type="STRING" id="1314781.A0A165DA12"/>